<dbReference type="EMBL" id="JAGIZB010000007">
    <property type="protein sequence ID" value="MBP0444996.1"/>
    <property type="molecule type" value="Genomic_DNA"/>
</dbReference>
<evidence type="ECO:0008006" key="3">
    <source>
        <dbReference type="Google" id="ProtNLM"/>
    </source>
</evidence>
<protein>
    <recommendedName>
        <fullName evidence="3">Class I SAM-dependent methyltransferase</fullName>
    </recommendedName>
</protein>
<organism evidence="1 2">
    <name type="scientific">Pararoseomonas baculiformis</name>
    <dbReference type="NCBI Taxonomy" id="2820812"/>
    <lineage>
        <taxon>Bacteria</taxon>
        <taxon>Pseudomonadati</taxon>
        <taxon>Pseudomonadota</taxon>
        <taxon>Alphaproteobacteria</taxon>
        <taxon>Acetobacterales</taxon>
        <taxon>Acetobacteraceae</taxon>
        <taxon>Pararoseomonas</taxon>
    </lineage>
</organism>
<dbReference type="SUPFAM" id="SSF53335">
    <property type="entry name" value="S-adenosyl-L-methionine-dependent methyltransferases"/>
    <property type="match status" value="1"/>
</dbReference>
<dbReference type="Proteomes" id="UP000681594">
    <property type="component" value="Unassembled WGS sequence"/>
</dbReference>
<dbReference type="InterPro" id="IPR029063">
    <property type="entry name" value="SAM-dependent_MTases_sf"/>
</dbReference>
<name>A0ABS4ADA4_9PROT</name>
<proteinExistence type="predicted"/>
<comment type="caution">
    <text evidence="1">The sequence shown here is derived from an EMBL/GenBank/DDBJ whole genome shotgun (WGS) entry which is preliminary data.</text>
</comment>
<gene>
    <name evidence="1" type="ORF">J8J14_09405</name>
</gene>
<dbReference type="Gene3D" id="3.40.50.150">
    <property type="entry name" value="Vaccinia Virus protein VP39"/>
    <property type="match status" value="1"/>
</dbReference>
<evidence type="ECO:0000313" key="1">
    <source>
        <dbReference type="EMBL" id="MBP0444996.1"/>
    </source>
</evidence>
<keyword evidence="2" id="KW-1185">Reference proteome</keyword>
<sequence>MEDDISIPTPRMSDAEFRLFESVLRCARTYVEFGTGGSTCLAASLVEGSVIAVDSAPEWLDQVARACASRPGWTQPKLLHADIGPVGEWGRPTDPSTEERWPRYHEAPWSIPGTEAADLYMVDGRFRVACAMQVLLRCRWDALLVMHDFSSRKGYHVVRAFAREIAVAEDLSVFQRRPDFDVAKARALLVRHAFDPG</sequence>
<dbReference type="RefSeq" id="WP_209379238.1">
    <property type="nucleotide sequence ID" value="NZ_JAGIZB010000007.1"/>
</dbReference>
<reference evidence="1 2" key="1">
    <citation type="submission" date="2021-03" db="EMBL/GenBank/DDBJ databases">
        <authorList>
            <person name="So Y."/>
        </authorList>
    </citation>
    <scope>NUCLEOTIDE SEQUENCE [LARGE SCALE GENOMIC DNA]</scope>
    <source>
        <strain evidence="1 2">SSH11</strain>
    </source>
</reference>
<evidence type="ECO:0000313" key="2">
    <source>
        <dbReference type="Proteomes" id="UP000681594"/>
    </source>
</evidence>
<accession>A0ABS4ADA4</accession>